<dbReference type="GO" id="GO:0015297">
    <property type="term" value="F:antiporter activity"/>
    <property type="evidence" value="ECO:0007669"/>
    <property type="project" value="InterPro"/>
</dbReference>
<keyword evidence="5 7" id="KW-1133">Transmembrane helix</keyword>
<keyword evidence="4 7" id="KW-0812">Transmembrane</keyword>
<feature type="domain" description="Cation/H+ exchanger transmembrane" evidence="8">
    <location>
        <begin position="17"/>
        <end position="146"/>
    </location>
</feature>
<keyword evidence="3" id="KW-0813">Transport</keyword>
<comment type="caution">
    <text evidence="9">The sequence shown here is derived from an EMBL/GenBank/DDBJ whole genome shotgun (WGS) entry which is preliminary data.</text>
</comment>
<evidence type="ECO:0000256" key="2">
    <source>
        <dbReference type="ARBA" id="ARBA00005551"/>
    </source>
</evidence>
<evidence type="ECO:0000256" key="7">
    <source>
        <dbReference type="SAM" id="Phobius"/>
    </source>
</evidence>
<dbReference type="PANTHER" id="PTHR42751">
    <property type="entry name" value="SODIUM/HYDROGEN EXCHANGER FAMILY/TRKA DOMAIN PROTEIN"/>
    <property type="match status" value="1"/>
</dbReference>
<gene>
    <name evidence="9" type="ORF">HNR12_000911</name>
</gene>
<dbReference type="EMBL" id="JACCFO010000001">
    <property type="protein sequence ID" value="NYI94634.1"/>
    <property type="molecule type" value="Genomic_DNA"/>
</dbReference>
<evidence type="ECO:0000256" key="4">
    <source>
        <dbReference type="ARBA" id="ARBA00022692"/>
    </source>
</evidence>
<sequence>MEVSVALFVELGAVLVVLSVASAAARRLGLSPVPLYLLAGLALGEGGVAPVPAAGDFIGTGAAIGMVLLLLLLGLEFSPREFTQSLRLHLPSSALDAVLNAAPGALAGWLMGLDWRGALALAGITWISSSGIIARLLTDLGRLGNRETPRCCRCW</sequence>
<dbReference type="AlphaFoldDB" id="A0A853BIU0"/>
<reference evidence="9 10" key="1">
    <citation type="submission" date="2020-07" db="EMBL/GenBank/DDBJ databases">
        <title>Sequencing the genomes of 1000 actinobacteria strains.</title>
        <authorList>
            <person name="Klenk H.-P."/>
        </authorList>
    </citation>
    <scope>NUCLEOTIDE SEQUENCE [LARGE SCALE GENOMIC DNA]</scope>
    <source>
        <strain evidence="9 10">DSM 45927</strain>
    </source>
</reference>
<keyword evidence="6 7" id="KW-0472">Membrane</keyword>
<evidence type="ECO:0000313" key="10">
    <source>
        <dbReference type="Proteomes" id="UP000575985"/>
    </source>
</evidence>
<evidence type="ECO:0000256" key="3">
    <source>
        <dbReference type="ARBA" id="ARBA00022448"/>
    </source>
</evidence>
<dbReference type="Pfam" id="PF00999">
    <property type="entry name" value="Na_H_Exchanger"/>
    <property type="match status" value="1"/>
</dbReference>
<evidence type="ECO:0000256" key="5">
    <source>
        <dbReference type="ARBA" id="ARBA00022989"/>
    </source>
</evidence>
<protein>
    <submittedName>
        <fullName evidence="9">Kef-type K+ transport system membrane component KefB</fullName>
    </submittedName>
</protein>
<dbReference type="Proteomes" id="UP000575985">
    <property type="component" value="Unassembled WGS sequence"/>
</dbReference>
<evidence type="ECO:0000259" key="8">
    <source>
        <dbReference type="Pfam" id="PF00999"/>
    </source>
</evidence>
<feature type="transmembrane region" description="Helical" evidence="7">
    <location>
        <begin position="118"/>
        <end position="137"/>
    </location>
</feature>
<dbReference type="PANTHER" id="PTHR42751:SF6">
    <property type="entry name" value="CONSERVED INTEGRAL MEMBRANE TRANSPORT PROTEIN-RELATED"/>
    <property type="match status" value="1"/>
</dbReference>
<organism evidence="9 10">
    <name type="scientific">Streptomonospora nanhaiensis</name>
    <dbReference type="NCBI Taxonomy" id="1323731"/>
    <lineage>
        <taxon>Bacteria</taxon>
        <taxon>Bacillati</taxon>
        <taxon>Actinomycetota</taxon>
        <taxon>Actinomycetes</taxon>
        <taxon>Streptosporangiales</taxon>
        <taxon>Nocardiopsidaceae</taxon>
        <taxon>Streptomonospora</taxon>
    </lineage>
</organism>
<name>A0A853BIU0_9ACTN</name>
<feature type="transmembrane region" description="Helical" evidence="7">
    <location>
        <begin position="47"/>
        <end position="73"/>
    </location>
</feature>
<comment type="subcellular location">
    <subcellularLocation>
        <location evidence="1">Membrane</location>
        <topology evidence="1">Multi-pass membrane protein</topology>
    </subcellularLocation>
</comment>
<proteinExistence type="inferred from homology"/>
<evidence type="ECO:0000256" key="1">
    <source>
        <dbReference type="ARBA" id="ARBA00004141"/>
    </source>
</evidence>
<dbReference type="InterPro" id="IPR038770">
    <property type="entry name" value="Na+/solute_symporter_sf"/>
</dbReference>
<feature type="transmembrane region" description="Helical" evidence="7">
    <location>
        <begin position="94"/>
        <end position="112"/>
    </location>
</feature>
<accession>A0A853BIU0</accession>
<evidence type="ECO:0000313" key="9">
    <source>
        <dbReference type="EMBL" id="NYI94634.1"/>
    </source>
</evidence>
<comment type="similarity">
    <text evidence="2">Belongs to the monovalent cation:proton antiporter 2 (CPA2) transporter (TC 2.A.37) family.</text>
</comment>
<keyword evidence="10" id="KW-1185">Reference proteome</keyword>
<dbReference type="GO" id="GO:1902600">
    <property type="term" value="P:proton transmembrane transport"/>
    <property type="evidence" value="ECO:0007669"/>
    <property type="project" value="InterPro"/>
</dbReference>
<dbReference type="InterPro" id="IPR006153">
    <property type="entry name" value="Cation/H_exchanger_TM"/>
</dbReference>
<dbReference type="GO" id="GO:0016020">
    <property type="term" value="C:membrane"/>
    <property type="evidence" value="ECO:0007669"/>
    <property type="project" value="UniProtKB-SubCell"/>
</dbReference>
<dbReference type="Gene3D" id="1.20.1530.20">
    <property type="match status" value="1"/>
</dbReference>
<evidence type="ECO:0000256" key="6">
    <source>
        <dbReference type="ARBA" id="ARBA00023136"/>
    </source>
</evidence>
<dbReference type="RefSeq" id="WP_276516365.1">
    <property type="nucleotide sequence ID" value="NZ_JACCFO010000001.1"/>
</dbReference>